<dbReference type="Proteomes" id="UP000789738">
    <property type="component" value="Unassembled WGS sequence"/>
</dbReference>
<evidence type="ECO:0000313" key="1">
    <source>
        <dbReference type="EMBL" id="CAG9705855.1"/>
    </source>
</evidence>
<proteinExistence type="predicted"/>
<dbReference type="EMBL" id="CAKJVE010000004">
    <property type="protein sequence ID" value="CAG9705855.1"/>
    <property type="molecule type" value="Genomic_DNA"/>
</dbReference>
<reference evidence="1" key="1">
    <citation type="submission" date="2021-10" db="EMBL/GenBank/DDBJ databases">
        <authorList>
            <person name="Mesa V."/>
        </authorList>
    </citation>
    <scope>NUCLEOTIDE SEQUENCE</scope>
    <source>
        <strain evidence="1">CC3_PB</strain>
    </source>
</reference>
<comment type="caution">
    <text evidence="1">The sequence shown here is derived from an EMBL/GenBank/DDBJ whole genome shotgun (WGS) entry which is preliminary data.</text>
</comment>
<dbReference type="RefSeq" id="WP_210885837.1">
    <property type="nucleotide sequence ID" value="NZ_CAKJVE010000004.1"/>
</dbReference>
<dbReference type="AlphaFoldDB" id="A0AA86JR12"/>
<accession>A0AA86JR12</accession>
<organism evidence="1 2">
    <name type="scientific">Clostridium neonatale</name>
    <dbReference type="NCBI Taxonomy" id="137838"/>
    <lineage>
        <taxon>Bacteria</taxon>
        <taxon>Bacillati</taxon>
        <taxon>Bacillota</taxon>
        <taxon>Clostridia</taxon>
        <taxon>Eubacteriales</taxon>
        <taxon>Clostridiaceae</taxon>
        <taxon>Clostridium</taxon>
    </lineage>
</organism>
<name>A0AA86JR12_9CLOT</name>
<evidence type="ECO:0000313" key="2">
    <source>
        <dbReference type="Proteomes" id="UP000789738"/>
    </source>
</evidence>
<protein>
    <submittedName>
        <fullName evidence="1">Uncharacterized protein</fullName>
    </submittedName>
</protein>
<gene>
    <name evidence="1" type="ORF">CNEO_42118</name>
</gene>
<sequence length="135" mass="15984">MFGFIKSRLKSIFNKQKNDYDPGQFKDNANEEVSIVTRMIKEIETTTDEAIGVISKLEENTSIKPKRIKVIKLNKALLRVVKREHENKRLCSIMKRTNKRRIKKKLARRIEKNIILNDKDKRREKASYRVSVLIK</sequence>